<evidence type="ECO:0000313" key="2">
    <source>
        <dbReference type="EMBL" id="KAG5635224.1"/>
    </source>
</evidence>
<evidence type="ECO:0000259" key="1">
    <source>
        <dbReference type="PROSITE" id="PS50011"/>
    </source>
</evidence>
<reference evidence="2" key="2">
    <citation type="submission" date="2021-10" db="EMBL/GenBank/DDBJ databases">
        <title>Phylogenomics reveals ancestral predisposition of the termite-cultivated fungus Termitomyces towards a domesticated lifestyle.</title>
        <authorList>
            <person name="Auxier B."/>
            <person name="Grum-Grzhimaylo A."/>
            <person name="Cardenas M.E."/>
            <person name="Lodge J.D."/>
            <person name="Laessoe T."/>
            <person name="Pedersen O."/>
            <person name="Smith M.E."/>
            <person name="Kuyper T.W."/>
            <person name="Franco-Molano E.A."/>
            <person name="Baroni T.J."/>
            <person name="Aanen D.K."/>
        </authorList>
    </citation>
    <scope>NUCLEOTIDE SEQUENCE</scope>
    <source>
        <strain evidence="2">D49</strain>
    </source>
</reference>
<dbReference type="GO" id="GO:0004674">
    <property type="term" value="F:protein serine/threonine kinase activity"/>
    <property type="evidence" value="ECO:0007669"/>
    <property type="project" value="TreeGrafter"/>
</dbReference>
<dbReference type="EMBL" id="JABCKI010006145">
    <property type="protein sequence ID" value="KAG5635224.1"/>
    <property type="molecule type" value="Genomic_DNA"/>
</dbReference>
<protein>
    <recommendedName>
        <fullName evidence="1">Protein kinase domain-containing protein</fullName>
    </recommendedName>
</protein>
<dbReference type="Proteomes" id="UP000717328">
    <property type="component" value="Unassembled WGS sequence"/>
</dbReference>
<dbReference type="InterPro" id="IPR001245">
    <property type="entry name" value="Ser-Thr/Tyr_kinase_cat_dom"/>
</dbReference>
<comment type="caution">
    <text evidence="2">The sequence shown here is derived from an EMBL/GenBank/DDBJ whole genome shotgun (WGS) entry which is preliminary data.</text>
</comment>
<sequence>MPKDLSREDTNRVLQRLSSRLVKAFADPKEHQRLLSTEPDKAQPLLDTLQSILRLGPPEDSRHNFTLTIRKLISTTGLYPRQLDIENIQKLDEIPVASGTHADVWRASYQNKVVCVKTVRVYQTSLYEDVLKTIAREAVFWGQLEHQNLLPFYGIFRADRQMSLVYPWAENGNVVDFCGDIAAGLAYLHENEIIYGSLKGSNVLVDRSHRAYLSDFGLSAVDDPAIVNWANQSVTAPAGGSLRWQAPELFEPTPNKPSGTALSDVYALSCTYYEVFTGRVPFYEYPRDHVVISKISVGTKPKRLTVFTDAIWALMSECWARDPAKRPTSAKVLSRVLTMHPPDRRAPGEWAHGTSTRDVAPMSLEQLEAIVQPGNS</sequence>
<dbReference type="InterPro" id="IPR011009">
    <property type="entry name" value="Kinase-like_dom_sf"/>
</dbReference>
<gene>
    <name evidence="2" type="ORF">H0H81_012002</name>
</gene>
<dbReference type="InterPro" id="IPR051681">
    <property type="entry name" value="Ser/Thr_Kinases-Pseudokinases"/>
</dbReference>
<keyword evidence="3" id="KW-1185">Reference proteome</keyword>
<dbReference type="PROSITE" id="PS50011">
    <property type="entry name" value="PROTEIN_KINASE_DOM"/>
    <property type="match status" value="1"/>
</dbReference>
<dbReference type="Pfam" id="PF07714">
    <property type="entry name" value="PK_Tyr_Ser-Thr"/>
    <property type="match status" value="1"/>
</dbReference>
<dbReference type="InterPro" id="IPR000719">
    <property type="entry name" value="Prot_kinase_dom"/>
</dbReference>
<reference evidence="2" key="1">
    <citation type="submission" date="2021-02" db="EMBL/GenBank/DDBJ databases">
        <authorList>
            <person name="Nieuwenhuis M."/>
            <person name="Van De Peppel L.J.J."/>
        </authorList>
    </citation>
    <scope>NUCLEOTIDE SEQUENCE</scope>
    <source>
        <strain evidence="2">D49</strain>
    </source>
</reference>
<dbReference type="AlphaFoldDB" id="A0A9P7FQN2"/>
<dbReference type="PANTHER" id="PTHR44329">
    <property type="entry name" value="SERINE/THREONINE-PROTEIN KINASE TNNI3K-RELATED"/>
    <property type="match status" value="1"/>
</dbReference>
<dbReference type="GO" id="GO:0005524">
    <property type="term" value="F:ATP binding"/>
    <property type="evidence" value="ECO:0007669"/>
    <property type="project" value="InterPro"/>
</dbReference>
<dbReference type="OrthoDB" id="4062651at2759"/>
<name>A0A9P7FQN2_9AGAR</name>
<dbReference type="Gene3D" id="1.10.510.10">
    <property type="entry name" value="Transferase(Phosphotransferase) domain 1"/>
    <property type="match status" value="1"/>
</dbReference>
<accession>A0A9P7FQN2</accession>
<dbReference type="SUPFAM" id="SSF56112">
    <property type="entry name" value="Protein kinase-like (PK-like)"/>
    <property type="match status" value="1"/>
</dbReference>
<proteinExistence type="predicted"/>
<organism evidence="2 3">
    <name type="scientific">Sphagnurus paluster</name>
    <dbReference type="NCBI Taxonomy" id="117069"/>
    <lineage>
        <taxon>Eukaryota</taxon>
        <taxon>Fungi</taxon>
        <taxon>Dikarya</taxon>
        <taxon>Basidiomycota</taxon>
        <taxon>Agaricomycotina</taxon>
        <taxon>Agaricomycetes</taxon>
        <taxon>Agaricomycetidae</taxon>
        <taxon>Agaricales</taxon>
        <taxon>Tricholomatineae</taxon>
        <taxon>Lyophyllaceae</taxon>
        <taxon>Sphagnurus</taxon>
    </lineage>
</organism>
<evidence type="ECO:0000313" key="3">
    <source>
        <dbReference type="Proteomes" id="UP000717328"/>
    </source>
</evidence>
<dbReference type="PANTHER" id="PTHR44329:SF289">
    <property type="entry name" value="SERINE_THREONINE-PROTEIN KINASE VIK"/>
    <property type="match status" value="1"/>
</dbReference>
<feature type="domain" description="Protein kinase" evidence="1">
    <location>
        <begin position="90"/>
        <end position="343"/>
    </location>
</feature>